<dbReference type="PANTHER" id="PTHR22617">
    <property type="entry name" value="CHEMOTAXIS SENSOR HISTIDINE KINASE-RELATED"/>
    <property type="match status" value="1"/>
</dbReference>
<organism evidence="2 3">
    <name type="scientific">Dyella ginsengisoli</name>
    <dbReference type="NCBI Taxonomy" id="363848"/>
    <lineage>
        <taxon>Bacteria</taxon>
        <taxon>Pseudomonadati</taxon>
        <taxon>Pseudomonadota</taxon>
        <taxon>Gammaproteobacteria</taxon>
        <taxon>Lysobacterales</taxon>
        <taxon>Rhodanobacteraceae</taxon>
        <taxon>Dyella</taxon>
    </lineage>
</organism>
<dbReference type="PANTHER" id="PTHR22617:SF23">
    <property type="entry name" value="CHEMOTAXIS PROTEIN CHEW"/>
    <property type="match status" value="1"/>
</dbReference>
<dbReference type="InterPro" id="IPR036061">
    <property type="entry name" value="CheW-like_dom_sf"/>
</dbReference>
<dbReference type="Gene3D" id="2.40.50.180">
    <property type="entry name" value="CheA-289, Domain 4"/>
    <property type="match status" value="1"/>
</dbReference>
<dbReference type="EMBL" id="JADIKM010000001">
    <property type="protein sequence ID" value="MFK2903317.1"/>
    <property type="molecule type" value="Genomic_DNA"/>
</dbReference>
<evidence type="ECO:0000313" key="2">
    <source>
        <dbReference type="EMBL" id="MFK2903317.1"/>
    </source>
</evidence>
<dbReference type="Proteomes" id="UP001620460">
    <property type="component" value="Unassembled WGS sequence"/>
</dbReference>
<dbReference type="SMART" id="SM00260">
    <property type="entry name" value="CheW"/>
    <property type="match status" value="1"/>
</dbReference>
<protein>
    <submittedName>
        <fullName evidence="2">Purine-binding chemotaxis protein CheW</fullName>
    </submittedName>
</protein>
<keyword evidence="3" id="KW-1185">Reference proteome</keyword>
<evidence type="ECO:0000313" key="3">
    <source>
        <dbReference type="Proteomes" id="UP001620460"/>
    </source>
</evidence>
<name>A0ABW8JQC8_9GAMM</name>
<feature type="domain" description="CheW-like" evidence="1">
    <location>
        <begin position="20"/>
        <end position="162"/>
    </location>
</feature>
<comment type="caution">
    <text evidence="2">The sequence shown here is derived from an EMBL/GenBank/DDBJ whole genome shotgun (WGS) entry which is preliminary data.</text>
</comment>
<dbReference type="InterPro" id="IPR039315">
    <property type="entry name" value="CheW"/>
</dbReference>
<dbReference type="RefSeq" id="WP_404630650.1">
    <property type="nucleotide sequence ID" value="NZ_JADIKM010000001.1"/>
</dbReference>
<accession>A0ABW8JQC8</accession>
<evidence type="ECO:0000259" key="1">
    <source>
        <dbReference type="PROSITE" id="PS50851"/>
    </source>
</evidence>
<gene>
    <name evidence="2" type="ORF">ISP17_05035</name>
</gene>
<dbReference type="PROSITE" id="PS50851">
    <property type="entry name" value="CHEW"/>
    <property type="match status" value="1"/>
</dbReference>
<sequence>MSAASPSRSRSHAPVVEATAQSWLTFQLAGQHYAAPLAEVGEVLRDSEITPVPGAAPDLLGIRHLRGQIVPVMDGRRRLGLPEQPAAEPAGVRVVILHANGQLIGLRVDAIGDLIHPTAQTIEPPPAGRAARADEPVSGVVPVAGGFVALLDIGRLCRMPEAA</sequence>
<dbReference type="Pfam" id="PF01584">
    <property type="entry name" value="CheW"/>
    <property type="match status" value="1"/>
</dbReference>
<reference evidence="2 3" key="1">
    <citation type="submission" date="2020-10" db="EMBL/GenBank/DDBJ databases">
        <title>Phylogeny of dyella-like bacteria.</title>
        <authorList>
            <person name="Fu J."/>
        </authorList>
    </citation>
    <scope>NUCLEOTIDE SEQUENCE [LARGE SCALE GENOMIC DNA]</scope>
    <source>
        <strain evidence="2 3">Gsoil3046</strain>
    </source>
</reference>
<dbReference type="SUPFAM" id="SSF50341">
    <property type="entry name" value="CheW-like"/>
    <property type="match status" value="1"/>
</dbReference>
<dbReference type="Gene3D" id="2.30.30.40">
    <property type="entry name" value="SH3 Domains"/>
    <property type="match status" value="1"/>
</dbReference>
<dbReference type="InterPro" id="IPR002545">
    <property type="entry name" value="CheW-lke_dom"/>
</dbReference>
<proteinExistence type="predicted"/>